<keyword evidence="3" id="KW-1003">Cell membrane</keyword>
<reference evidence="13" key="1">
    <citation type="submission" date="2016-10" db="EMBL/GenBank/DDBJ databases">
        <authorList>
            <person name="Varghese N."/>
        </authorList>
    </citation>
    <scope>NUCLEOTIDE SEQUENCE [LARGE SCALE GENOMIC DNA]</scope>
    <source>
        <strain evidence="13">HL 19</strain>
    </source>
</reference>
<keyword evidence="9 11" id="KW-0472">Membrane</keyword>
<comment type="subcellular location">
    <subcellularLocation>
        <location evidence="1">Membrane</location>
        <topology evidence="1">Multi-pass membrane protein</topology>
    </subcellularLocation>
</comment>
<dbReference type="OrthoDB" id="5292355at2"/>
<dbReference type="NCBIfam" id="NF003433">
    <property type="entry name" value="PRK04949.1"/>
    <property type="match status" value="1"/>
</dbReference>
<keyword evidence="13" id="KW-1185">Reference proteome</keyword>
<evidence type="ECO:0000256" key="10">
    <source>
        <dbReference type="ARBA" id="ARBA00023192"/>
    </source>
</evidence>
<keyword evidence="8" id="KW-0764">Sulfate transport</keyword>
<evidence type="ECO:0000256" key="7">
    <source>
        <dbReference type="ARBA" id="ARBA00022989"/>
    </source>
</evidence>
<dbReference type="STRING" id="381306.AN478_05275"/>
<dbReference type="PANTHER" id="PTHR37468:SF1">
    <property type="entry name" value="SULFATE TRANSPORTER CYSZ"/>
    <property type="match status" value="1"/>
</dbReference>
<evidence type="ECO:0000256" key="9">
    <source>
        <dbReference type="ARBA" id="ARBA00023136"/>
    </source>
</evidence>
<sequence length="251" mass="26828">MIRDFFAGMGYLWGGFRTIARPGMRRYAAAPVLVSLVVFVALAALLGWGFDTWMAALLPGGWDWLEWLLWPLFALGILLVWVFTYVHLTNLIGAPFNDLLAERVLAESGGAPPAEGGWAQILREGARAVGNTVAVLVYSLRWAVPLLLLTLIPGLNVVAPVLWLVFNAWLLALEYADYPLAARGLAFREQRAVVAGERPAALGFGLAALLVTSIPVVNLVAMPAAVAGATRLFAERGGSIAPRAEAPQGAG</sequence>
<keyword evidence="10" id="KW-0198">Cysteine biosynthesis</keyword>
<dbReference type="RefSeq" id="WP_054965578.1">
    <property type="nucleotide sequence ID" value="NZ_FMUN01000006.1"/>
</dbReference>
<dbReference type="PANTHER" id="PTHR37468">
    <property type="entry name" value="SULFATE TRANSPORTER CYSZ"/>
    <property type="match status" value="1"/>
</dbReference>
<dbReference type="InterPro" id="IPR059112">
    <property type="entry name" value="CysZ/EI24"/>
</dbReference>
<dbReference type="PATRIC" id="fig|381306.5.peg.2247"/>
<organism evidence="12 13">
    <name type="scientific">Thiohalorhabdus denitrificans</name>
    <dbReference type="NCBI Taxonomy" id="381306"/>
    <lineage>
        <taxon>Bacteria</taxon>
        <taxon>Pseudomonadati</taxon>
        <taxon>Pseudomonadota</taxon>
        <taxon>Gammaproteobacteria</taxon>
        <taxon>Thiohalorhabdales</taxon>
        <taxon>Thiohalorhabdaceae</taxon>
        <taxon>Thiohalorhabdus</taxon>
    </lineage>
</organism>
<evidence type="ECO:0000256" key="1">
    <source>
        <dbReference type="ARBA" id="ARBA00004141"/>
    </source>
</evidence>
<dbReference type="InterPro" id="IPR050480">
    <property type="entry name" value="CysZ-like"/>
</dbReference>
<dbReference type="AlphaFoldDB" id="A0A0P9CNB4"/>
<feature type="transmembrane region" description="Helical" evidence="11">
    <location>
        <begin position="200"/>
        <end position="221"/>
    </location>
</feature>
<keyword evidence="4" id="KW-0997">Cell inner membrane</keyword>
<evidence type="ECO:0000256" key="11">
    <source>
        <dbReference type="SAM" id="Phobius"/>
    </source>
</evidence>
<feature type="transmembrane region" description="Helical" evidence="11">
    <location>
        <begin position="68"/>
        <end position="88"/>
    </location>
</feature>
<evidence type="ECO:0000256" key="5">
    <source>
        <dbReference type="ARBA" id="ARBA00022605"/>
    </source>
</evidence>
<keyword evidence="5" id="KW-0028">Amino-acid biosynthesis</keyword>
<proteinExistence type="predicted"/>
<evidence type="ECO:0000313" key="13">
    <source>
        <dbReference type="Proteomes" id="UP000183104"/>
    </source>
</evidence>
<feature type="transmembrane region" description="Helical" evidence="11">
    <location>
        <begin position="146"/>
        <end position="170"/>
    </location>
</feature>
<keyword evidence="7 11" id="KW-1133">Transmembrane helix</keyword>
<keyword evidence="2" id="KW-0813">Transport</keyword>
<evidence type="ECO:0000256" key="2">
    <source>
        <dbReference type="ARBA" id="ARBA00022448"/>
    </source>
</evidence>
<dbReference type="GO" id="GO:0000103">
    <property type="term" value="P:sulfate assimilation"/>
    <property type="evidence" value="ECO:0007669"/>
    <property type="project" value="TreeGrafter"/>
</dbReference>
<dbReference type="GO" id="GO:0005886">
    <property type="term" value="C:plasma membrane"/>
    <property type="evidence" value="ECO:0007669"/>
    <property type="project" value="TreeGrafter"/>
</dbReference>
<evidence type="ECO:0000256" key="6">
    <source>
        <dbReference type="ARBA" id="ARBA00022692"/>
    </source>
</evidence>
<name>A0A0P9CNB4_9GAMM</name>
<protein>
    <submittedName>
        <fullName evidence="12">CysZ protein</fullName>
    </submittedName>
</protein>
<gene>
    <name evidence="12" type="ORF">SAMN05661077_2325</name>
</gene>
<accession>A0A0P9CNB4</accession>
<evidence type="ECO:0000256" key="8">
    <source>
        <dbReference type="ARBA" id="ARBA00023032"/>
    </source>
</evidence>
<dbReference type="EMBL" id="FMUN01000006">
    <property type="protein sequence ID" value="SCY50287.1"/>
    <property type="molecule type" value="Genomic_DNA"/>
</dbReference>
<dbReference type="GO" id="GO:0019344">
    <property type="term" value="P:cysteine biosynthetic process"/>
    <property type="evidence" value="ECO:0007669"/>
    <property type="project" value="UniProtKB-KW"/>
</dbReference>
<dbReference type="Proteomes" id="UP000183104">
    <property type="component" value="Unassembled WGS sequence"/>
</dbReference>
<keyword evidence="6 11" id="KW-0812">Transmembrane</keyword>
<evidence type="ECO:0000256" key="4">
    <source>
        <dbReference type="ARBA" id="ARBA00022519"/>
    </source>
</evidence>
<evidence type="ECO:0000256" key="3">
    <source>
        <dbReference type="ARBA" id="ARBA00022475"/>
    </source>
</evidence>
<evidence type="ECO:0000313" key="12">
    <source>
        <dbReference type="EMBL" id="SCY50287.1"/>
    </source>
</evidence>
<feature type="transmembrane region" description="Helical" evidence="11">
    <location>
        <begin position="27"/>
        <end position="48"/>
    </location>
</feature>
<dbReference type="GO" id="GO:0009675">
    <property type="term" value="F:high-affinity sulfate:proton symporter activity"/>
    <property type="evidence" value="ECO:0007669"/>
    <property type="project" value="TreeGrafter"/>
</dbReference>
<dbReference type="Pfam" id="PF07264">
    <property type="entry name" value="EI24"/>
    <property type="match status" value="1"/>
</dbReference>